<dbReference type="PANTHER" id="PTHR23531:SF1">
    <property type="entry name" value="QUINOLENE RESISTANCE PROTEIN NORA"/>
    <property type="match status" value="1"/>
</dbReference>
<feature type="transmembrane region" description="Helical" evidence="1">
    <location>
        <begin position="361"/>
        <end position="379"/>
    </location>
</feature>
<dbReference type="SUPFAM" id="SSF103473">
    <property type="entry name" value="MFS general substrate transporter"/>
    <property type="match status" value="1"/>
</dbReference>
<protein>
    <submittedName>
        <fullName evidence="3">UMF4 family major facilitator superfamily permease</fullName>
    </submittedName>
</protein>
<feature type="transmembrane region" description="Helical" evidence="1">
    <location>
        <begin position="237"/>
        <end position="256"/>
    </location>
</feature>
<feature type="transmembrane region" description="Helical" evidence="1">
    <location>
        <begin position="101"/>
        <end position="124"/>
    </location>
</feature>
<feature type="transmembrane region" description="Helical" evidence="1">
    <location>
        <begin position="268"/>
        <end position="287"/>
    </location>
</feature>
<keyword evidence="1" id="KW-0812">Transmembrane</keyword>
<dbReference type="InterPro" id="IPR011701">
    <property type="entry name" value="MFS"/>
</dbReference>
<dbReference type="GO" id="GO:0022857">
    <property type="term" value="F:transmembrane transporter activity"/>
    <property type="evidence" value="ECO:0007669"/>
    <property type="project" value="InterPro"/>
</dbReference>
<dbReference type="PROSITE" id="PS50850">
    <property type="entry name" value="MFS"/>
    <property type="match status" value="1"/>
</dbReference>
<dbReference type="Gene3D" id="1.20.1250.20">
    <property type="entry name" value="MFS general substrate transporter like domains"/>
    <property type="match status" value="2"/>
</dbReference>
<name>A0A218NNI9_9ARCH</name>
<evidence type="ECO:0000313" key="4">
    <source>
        <dbReference type="Proteomes" id="UP000197679"/>
    </source>
</evidence>
<dbReference type="GeneID" id="33314272"/>
<proteinExistence type="predicted"/>
<feature type="transmembrane region" description="Helical" evidence="1">
    <location>
        <begin position="136"/>
        <end position="153"/>
    </location>
</feature>
<dbReference type="AlphaFoldDB" id="A0A218NNI9"/>
<dbReference type="InterPro" id="IPR020846">
    <property type="entry name" value="MFS_dom"/>
</dbReference>
<dbReference type="KEGG" id="marh:Mia14_0720"/>
<feature type="transmembrane region" description="Helical" evidence="1">
    <location>
        <begin position="293"/>
        <end position="312"/>
    </location>
</feature>
<evidence type="ECO:0000259" key="2">
    <source>
        <dbReference type="PROSITE" id="PS50850"/>
    </source>
</evidence>
<feature type="transmembrane region" description="Helical" evidence="1">
    <location>
        <begin position="48"/>
        <end position="65"/>
    </location>
</feature>
<dbReference type="Pfam" id="PF07690">
    <property type="entry name" value="MFS_1"/>
    <property type="match status" value="2"/>
</dbReference>
<feature type="transmembrane region" description="Helical" evidence="1">
    <location>
        <begin position="165"/>
        <end position="188"/>
    </location>
</feature>
<feature type="transmembrane region" description="Helical" evidence="1">
    <location>
        <begin position="332"/>
        <end position="355"/>
    </location>
</feature>
<evidence type="ECO:0000256" key="1">
    <source>
        <dbReference type="SAM" id="Phobius"/>
    </source>
</evidence>
<gene>
    <name evidence="3" type="ORF">Mia14_0720</name>
</gene>
<feature type="transmembrane region" description="Helical" evidence="1">
    <location>
        <begin position="77"/>
        <end position="95"/>
    </location>
</feature>
<dbReference type="PANTHER" id="PTHR23531">
    <property type="entry name" value="QUINOLENE RESISTANCE PROTEIN NORA"/>
    <property type="match status" value="1"/>
</dbReference>
<dbReference type="CDD" id="cd06174">
    <property type="entry name" value="MFS"/>
    <property type="match status" value="1"/>
</dbReference>
<dbReference type="RefSeq" id="WP_088820281.1">
    <property type="nucleotide sequence ID" value="NZ_CP019964.1"/>
</dbReference>
<dbReference type="Proteomes" id="UP000197679">
    <property type="component" value="Chromosome"/>
</dbReference>
<sequence>MDKNKFYLLYSMLILIAFTFAVRSSNNAFMTTIPLFVKQYFNFTETDVGILAGFSSLVTFISTAFVNSRLCSRTRRYLFIVANALITISFVLIFFSNYLSIWVYILILSFSAGIIMPNIITSAGVSEDRKIRERMMGIYTLALSASLIAGPFIESIVLDYFPLKYAFLLFAPISLVALILSPFMKFPIAKSEDSGKGVKVWKNHGFKLAIYSILMYNAPFAMIVFFSGIFAEQSLGLSSSAVMLMFSLLFTISFISRLALSYFVPSNLWRYIKLSMLLTAIGLLTVFLSKDLFLYAIGIIVLGVPHGLTYPLSISAIGRSFDMSSRNKANSYFFAVIMLINIVVPTIAGGLISAVGFRETMLLVVPIIIILFLLARPEAKVLKALKENKMQSKNET</sequence>
<evidence type="ECO:0000313" key="3">
    <source>
        <dbReference type="EMBL" id="ASI14019.1"/>
    </source>
</evidence>
<dbReference type="EMBL" id="CP019964">
    <property type="protein sequence ID" value="ASI14019.1"/>
    <property type="molecule type" value="Genomic_DNA"/>
</dbReference>
<organism evidence="3 4">
    <name type="scientific">Candidatus Mancarchaeum acidiphilum</name>
    <dbReference type="NCBI Taxonomy" id="1920749"/>
    <lineage>
        <taxon>Archaea</taxon>
        <taxon>Candidatus Micrarchaeota</taxon>
        <taxon>Candidatus Mancarchaeum</taxon>
    </lineage>
</organism>
<dbReference type="OrthoDB" id="371889at2157"/>
<keyword evidence="4" id="KW-1185">Reference proteome</keyword>
<keyword evidence="1" id="KW-0472">Membrane</keyword>
<feature type="transmembrane region" description="Helical" evidence="1">
    <location>
        <begin position="208"/>
        <end position="231"/>
    </location>
</feature>
<keyword evidence="1" id="KW-1133">Transmembrane helix</keyword>
<reference evidence="3 4" key="1">
    <citation type="journal article" date="2017" name="Nat. Commun.">
        <title>'ARMAN' archaea depend on association with euryarchaeal host in culture and in situ.</title>
        <authorList>
            <person name="Golyshina O."/>
            <person name="Toshchakov S."/>
            <person name="Makarova K."/>
            <person name="Gavrilov S."/>
            <person name="Korzhenkov A."/>
            <person name="La Cono V."/>
            <person name="Arcadi E."/>
            <person name="Nechitaylo T."/>
            <person name="Ferrer M."/>
            <person name="Kublanov I."/>
            <person name="Wolf Y."/>
            <person name="Yakimov M."/>
            <person name="Golyshin P."/>
            <person name="Slesarev A."/>
            <person name="Kozyavkin S."/>
        </authorList>
    </citation>
    <scope>NUCLEOTIDE SEQUENCE [LARGE SCALE GENOMIC DNA]</scope>
    <source>
        <strain evidence="3 4">Mia14</strain>
    </source>
</reference>
<dbReference type="InterPro" id="IPR052714">
    <property type="entry name" value="MFS_Exporter"/>
</dbReference>
<dbReference type="InterPro" id="IPR036259">
    <property type="entry name" value="MFS_trans_sf"/>
</dbReference>
<feature type="domain" description="Major facilitator superfamily (MFS) profile" evidence="2">
    <location>
        <begin position="1"/>
        <end position="189"/>
    </location>
</feature>
<accession>A0A218NNI9</accession>